<evidence type="ECO:0000313" key="3">
    <source>
        <dbReference type="Proteomes" id="UP001634394"/>
    </source>
</evidence>
<protein>
    <submittedName>
        <fullName evidence="2">Uncharacterized protein</fullName>
    </submittedName>
</protein>
<name>A0ABD3VEA4_SINWO</name>
<proteinExistence type="predicted"/>
<organism evidence="2 3">
    <name type="scientific">Sinanodonta woodiana</name>
    <name type="common">Chinese pond mussel</name>
    <name type="synonym">Anodonta woodiana</name>
    <dbReference type="NCBI Taxonomy" id="1069815"/>
    <lineage>
        <taxon>Eukaryota</taxon>
        <taxon>Metazoa</taxon>
        <taxon>Spiralia</taxon>
        <taxon>Lophotrochozoa</taxon>
        <taxon>Mollusca</taxon>
        <taxon>Bivalvia</taxon>
        <taxon>Autobranchia</taxon>
        <taxon>Heteroconchia</taxon>
        <taxon>Palaeoheterodonta</taxon>
        <taxon>Unionida</taxon>
        <taxon>Unionoidea</taxon>
        <taxon>Unionidae</taxon>
        <taxon>Unioninae</taxon>
        <taxon>Sinanodonta</taxon>
    </lineage>
</organism>
<reference evidence="2 3" key="1">
    <citation type="submission" date="2024-11" db="EMBL/GenBank/DDBJ databases">
        <title>Chromosome-level genome assembly of the freshwater bivalve Anodonta woodiana.</title>
        <authorList>
            <person name="Chen X."/>
        </authorList>
    </citation>
    <scope>NUCLEOTIDE SEQUENCE [LARGE SCALE GENOMIC DNA]</scope>
    <source>
        <strain evidence="2">MN2024</strain>
        <tissue evidence="2">Gills</tissue>
    </source>
</reference>
<accession>A0ABD3VEA4</accession>
<keyword evidence="3" id="KW-1185">Reference proteome</keyword>
<evidence type="ECO:0000313" key="2">
    <source>
        <dbReference type="EMBL" id="KAL3859815.1"/>
    </source>
</evidence>
<feature type="non-terminal residue" evidence="2">
    <location>
        <position position="1"/>
    </location>
</feature>
<dbReference type="EMBL" id="JBJQND010000012">
    <property type="protein sequence ID" value="KAL3859815.1"/>
    <property type="molecule type" value="Genomic_DNA"/>
</dbReference>
<comment type="caution">
    <text evidence="2">The sequence shown here is derived from an EMBL/GenBank/DDBJ whole genome shotgun (WGS) entry which is preliminary data.</text>
</comment>
<dbReference type="AlphaFoldDB" id="A0ABD3VEA4"/>
<dbReference type="Proteomes" id="UP001634394">
    <property type="component" value="Unassembled WGS sequence"/>
</dbReference>
<feature type="region of interest" description="Disordered" evidence="1">
    <location>
        <begin position="25"/>
        <end position="51"/>
    </location>
</feature>
<gene>
    <name evidence="2" type="ORF">ACJMK2_010008</name>
</gene>
<evidence type="ECO:0000256" key="1">
    <source>
        <dbReference type="SAM" id="MobiDB-lite"/>
    </source>
</evidence>
<feature type="compositionally biased region" description="Polar residues" evidence="1">
    <location>
        <begin position="25"/>
        <end position="37"/>
    </location>
</feature>
<sequence>IPPVQTGFHGATWYPNTTSVIIHSMGQNVANPAGSDSTKPEWVNEEERKRK</sequence>